<feature type="region of interest" description="Disordered" evidence="1">
    <location>
        <begin position="1"/>
        <end position="76"/>
    </location>
</feature>
<name>A0A2P9HAP9_METED</name>
<reference evidence="3" key="1">
    <citation type="journal article" date="2009" name="PLoS ONE">
        <title>Methylobacterium genome sequences: a reference blueprint to investigate microbial metabolism of C1 compounds from natural and industrial sources.</title>
        <authorList>
            <person name="Vuilleumier S."/>
            <person name="Chistoserdova L."/>
            <person name="Lee M.-C."/>
            <person name="Bringel F."/>
            <person name="Lajus A."/>
            <person name="Zhou Y."/>
            <person name="Gourion B."/>
            <person name="Barbe V."/>
            <person name="Chang J."/>
            <person name="Cruveiller S."/>
            <person name="Dossat C."/>
            <person name="Gillett W."/>
            <person name="Gruffaz C."/>
            <person name="Haugen E."/>
            <person name="Hourcade E."/>
            <person name="Levy R."/>
            <person name="Mangenot S."/>
            <person name="Muller E."/>
            <person name="Nadalig T."/>
            <person name="Pagni M."/>
            <person name="Penny C."/>
            <person name="Peyraud R."/>
            <person name="Robinson D.G."/>
            <person name="Roche D."/>
            <person name="Rouy Z."/>
            <person name="Saenampechek C."/>
            <person name="Salvignol G."/>
            <person name="Vallenet D."/>
            <person name="Wu Z."/>
            <person name="Marx C.J."/>
            <person name="Vorholt J.A."/>
            <person name="Olson M.V."/>
            <person name="Kaul R."/>
            <person name="Weissenbach J."/>
            <person name="Medigue C."/>
            <person name="Lidstrom M.E."/>
        </authorList>
    </citation>
    <scope>NUCLEOTIDE SEQUENCE [LARGE SCALE GENOMIC DNA]</scope>
    <source>
        <strain evidence="3">DSM 6343 / CIP 106787 / DM4</strain>
    </source>
</reference>
<dbReference type="Proteomes" id="UP000008070">
    <property type="component" value="Chromosome"/>
</dbReference>
<sequence length="126" mass="13591">MGQNPDAVAGSDRTMSRRPDRAGVAQEGFHQDSRPADENGRLPGDDLRSGRAVVDADDEHPAGRPSNDERQRAGNVHLGGLHRIDFGIEGHLNEEIAMPSMPIANRGAAHAASKSWISCIWFATDI</sequence>
<protein>
    <submittedName>
        <fullName evidence="2">Uncharacterized protein</fullName>
    </submittedName>
</protein>
<organism evidence="2 3">
    <name type="scientific">Methylorubrum extorquens (strain DSM 6343 / CIP 106787 / DM4)</name>
    <name type="common">Methylobacterium extorquens</name>
    <dbReference type="NCBI Taxonomy" id="661410"/>
    <lineage>
        <taxon>Bacteria</taxon>
        <taxon>Pseudomonadati</taxon>
        <taxon>Pseudomonadota</taxon>
        <taxon>Alphaproteobacteria</taxon>
        <taxon>Hyphomicrobiales</taxon>
        <taxon>Methylobacteriaceae</taxon>
        <taxon>Methylorubrum</taxon>
    </lineage>
</organism>
<gene>
    <name evidence="2" type="ORF">METD_I1512003R</name>
</gene>
<proteinExistence type="predicted"/>
<feature type="compositionally biased region" description="Basic and acidic residues" evidence="1">
    <location>
        <begin position="29"/>
        <end position="49"/>
    </location>
</feature>
<feature type="compositionally biased region" description="Basic and acidic residues" evidence="1">
    <location>
        <begin position="59"/>
        <end position="72"/>
    </location>
</feature>
<evidence type="ECO:0000313" key="3">
    <source>
        <dbReference type="Proteomes" id="UP000008070"/>
    </source>
</evidence>
<evidence type="ECO:0000313" key="2">
    <source>
        <dbReference type="EMBL" id="SPK01982.1"/>
    </source>
</evidence>
<dbReference type="AlphaFoldDB" id="A0A2P9HAP9"/>
<evidence type="ECO:0000256" key="1">
    <source>
        <dbReference type="SAM" id="MobiDB-lite"/>
    </source>
</evidence>
<dbReference type="EMBL" id="FP103042">
    <property type="protein sequence ID" value="SPK01982.1"/>
    <property type="molecule type" value="Genomic_DNA"/>
</dbReference>
<accession>A0A2P9HAP9</accession>